<evidence type="ECO:0000256" key="2">
    <source>
        <dbReference type="ARBA" id="ARBA00022475"/>
    </source>
</evidence>
<comment type="subcellular location">
    <subcellularLocation>
        <location evidence="1">Cell membrane</location>
        <topology evidence="1">Multi-pass membrane protein</topology>
    </subcellularLocation>
</comment>
<dbReference type="InterPro" id="IPR001123">
    <property type="entry name" value="LeuE-type"/>
</dbReference>
<feature type="transmembrane region" description="Helical" evidence="6">
    <location>
        <begin position="6"/>
        <end position="28"/>
    </location>
</feature>
<feature type="transmembrane region" description="Helical" evidence="6">
    <location>
        <begin position="40"/>
        <end position="63"/>
    </location>
</feature>
<protein>
    <submittedName>
        <fullName evidence="7">LysE family transporter</fullName>
    </submittedName>
</protein>
<organism evidence="7 8">
    <name type="scientific">Brevundimonas nasdae</name>
    <dbReference type="NCBI Taxonomy" id="172043"/>
    <lineage>
        <taxon>Bacteria</taxon>
        <taxon>Pseudomonadati</taxon>
        <taxon>Pseudomonadota</taxon>
        <taxon>Alphaproteobacteria</taxon>
        <taxon>Caulobacterales</taxon>
        <taxon>Caulobacteraceae</taxon>
        <taxon>Brevundimonas</taxon>
    </lineage>
</organism>
<keyword evidence="5 6" id="KW-0472">Membrane</keyword>
<feature type="transmembrane region" description="Helical" evidence="6">
    <location>
        <begin position="148"/>
        <end position="171"/>
    </location>
</feature>
<evidence type="ECO:0000313" key="8">
    <source>
        <dbReference type="Proteomes" id="UP000824334"/>
    </source>
</evidence>
<accession>A0ABX8THD8</accession>
<feature type="transmembrane region" description="Helical" evidence="6">
    <location>
        <begin position="183"/>
        <end position="201"/>
    </location>
</feature>
<reference evidence="7 8" key="1">
    <citation type="submission" date="2021-07" db="EMBL/GenBank/DDBJ databases">
        <title>Isolation and characterization of bacteria from a gold mining with a capacity of golden bioaccumulation.</title>
        <authorList>
            <person name="Yang X.J."/>
        </authorList>
    </citation>
    <scope>NUCLEOTIDE SEQUENCE [LARGE SCALE GENOMIC DNA]</scope>
    <source>
        <strain evidence="7 8">Au29</strain>
    </source>
</reference>
<feature type="transmembrane region" description="Helical" evidence="6">
    <location>
        <begin position="69"/>
        <end position="89"/>
    </location>
</feature>
<name>A0ABX8THD8_9CAUL</name>
<keyword evidence="2" id="KW-1003">Cell membrane</keyword>
<evidence type="ECO:0000256" key="4">
    <source>
        <dbReference type="ARBA" id="ARBA00022989"/>
    </source>
</evidence>
<proteinExistence type="predicted"/>
<dbReference type="EMBL" id="CP080034">
    <property type="protein sequence ID" value="QYC10399.1"/>
    <property type="molecule type" value="Genomic_DNA"/>
</dbReference>
<evidence type="ECO:0000256" key="1">
    <source>
        <dbReference type="ARBA" id="ARBA00004651"/>
    </source>
</evidence>
<keyword evidence="4 6" id="KW-1133">Transmembrane helix</keyword>
<evidence type="ECO:0000256" key="5">
    <source>
        <dbReference type="ARBA" id="ARBA00023136"/>
    </source>
</evidence>
<gene>
    <name evidence="7" type="ORF">KWG56_17960</name>
</gene>
<dbReference type="PANTHER" id="PTHR30086">
    <property type="entry name" value="ARGININE EXPORTER PROTEIN ARGO"/>
    <property type="match status" value="1"/>
</dbReference>
<evidence type="ECO:0000256" key="6">
    <source>
        <dbReference type="SAM" id="Phobius"/>
    </source>
</evidence>
<evidence type="ECO:0000313" key="7">
    <source>
        <dbReference type="EMBL" id="QYC10399.1"/>
    </source>
</evidence>
<evidence type="ECO:0000256" key="3">
    <source>
        <dbReference type="ARBA" id="ARBA00022692"/>
    </source>
</evidence>
<dbReference type="Proteomes" id="UP000824334">
    <property type="component" value="Chromosome"/>
</dbReference>
<keyword evidence="3 6" id="KW-0812">Transmembrane</keyword>
<dbReference type="PANTHER" id="PTHR30086:SF20">
    <property type="entry name" value="ARGININE EXPORTER PROTEIN ARGO-RELATED"/>
    <property type="match status" value="1"/>
</dbReference>
<dbReference type="Pfam" id="PF01810">
    <property type="entry name" value="LysE"/>
    <property type="match status" value="1"/>
</dbReference>
<keyword evidence="8" id="KW-1185">Reference proteome</keyword>
<sequence>MTMTVFLQGFAVAAPLIMAIGAQNLFVLRQGVLRQHVVPVVVFCALMDAVLIAAGVGGLGSLLGAAPMLRVAMALAGSGFLIWYGVGAARRAAAPGALDPTKGEGASSLAAALARAAAFTLLNPHVYLDTVLLIGSIGAAQATEARPVFVAGAAFASAVWFTGLGFGARLLAPILSRPRTWRVIETVVAVMMFAIAAKLLWGAGEVLL</sequence>